<organism evidence="1 2">
    <name type="scientific">Castor canadensis</name>
    <name type="common">American beaver</name>
    <dbReference type="NCBI Taxonomy" id="51338"/>
    <lineage>
        <taxon>Eukaryota</taxon>
        <taxon>Metazoa</taxon>
        <taxon>Chordata</taxon>
        <taxon>Craniata</taxon>
        <taxon>Vertebrata</taxon>
        <taxon>Euteleostomi</taxon>
        <taxon>Mammalia</taxon>
        <taxon>Eutheria</taxon>
        <taxon>Euarchontoglires</taxon>
        <taxon>Glires</taxon>
        <taxon>Rodentia</taxon>
        <taxon>Castorimorpha</taxon>
        <taxon>Castoridae</taxon>
        <taxon>Castor</taxon>
    </lineage>
</organism>
<dbReference type="RefSeq" id="XP_073940232.1">
    <property type="nucleotide sequence ID" value="XM_074084131.1"/>
</dbReference>
<gene>
    <name evidence="2" type="primary">Cep83</name>
</gene>
<protein>
    <submittedName>
        <fullName evidence="2">Centrosomal protein of 83 kDa isoform X3</fullName>
    </submittedName>
</protein>
<keyword evidence="1" id="KW-1185">Reference proteome</keyword>
<dbReference type="Proteomes" id="UP001732720">
    <property type="component" value="Chromosome 8"/>
</dbReference>
<accession>A0AC58NF50</accession>
<sequence length="650" mass="76735">MVVSFLTNMDTFPNIFPPGGDSMLNAESELQQVLIDERVRCEHHKTNYQTLKIEHTRLQEEYKKSQNELKQLLNERQSNQENFQLLLEDIRRDLVEKTKDLEEAKLQLITPQRMELLRAEIRQELETPMQERFRNLDEEVEKYRAEYNKLRYEHTFLKSEFEHQKEEFARISEEEKLKHESEVARLENEKEELHKQLLGIDPTRDSKRVDQLVREKAHLCQKLKGLEAEVAELRAEKENSGAQVENVQRIQVRQLAEMQATVRSLEAEKQSAKLQAERLEKELQSSNEQNTCLISKLHKADREINTLTSKVKELKHSNKLEITDIKLEAARAKSELERERNKIQSELDGLQSDNEILKSAVEHHKVLLVEKDRELIRKVQAAKEEGYQKLVVLQDEKLKLQQQIVNSENAEKEKNENSDLKQQISRLQIQVTSLTQSENDLLNSNEMLKEMAERLKQECRSLRSQAEKVQLEVEKTLEEKQIQWLEEKHKLHERITDREEKYNQAKEKLQRAAVAQKKRKSLHENKLKRLQEKVEVLEAKIEELETENQVLNRQNVPFEEYTRLQKRLKDIQRRHNEFRSLILVPSMPPTACINPASFQSPAMVSGVELSFPPQMQEEQHQRELSLLRKRLEELETTQRKQLEELGSPGE</sequence>
<reference evidence="2" key="1">
    <citation type="submission" date="2025-08" db="UniProtKB">
        <authorList>
            <consortium name="RefSeq"/>
        </authorList>
    </citation>
    <scope>IDENTIFICATION</scope>
</reference>
<evidence type="ECO:0000313" key="2">
    <source>
        <dbReference type="RefSeq" id="XP_073940232.1"/>
    </source>
</evidence>
<proteinExistence type="predicted"/>
<name>A0AC58NF50_CASCN</name>
<evidence type="ECO:0000313" key="1">
    <source>
        <dbReference type="Proteomes" id="UP001732720"/>
    </source>
</evidence>